<dbReference type="EMBL" id="FCON02000010">
    <property type="protein sequence ID" value="SAL27827.1"/>
    <property type="molecule type" value="Genomic_DNA"/>
</dbReference>
<keyword evidence="4" id="KW-1185">Reference proteome</keyword>
<organism evidence="3 4">
    <name type="scientific">Caballeronia choica</name>
    <dbReference type="NCBI Taxonomy" id="326476"/>
    <lineage>
        <taxon>Bacteria</taxon>
        <taxon>Pseudomonadati</taxon>
        <taxon>Pseudomonadota</taxon>
        <taxon>Betaproteobacteria</taxon>
        <taxon>Burkholderiales</taxon>
        <taxon>Burkholderiaceae</taxon>
        <taxon>Caballeronia</taxon>
    </lineage>
</organism>
<accession>A0A158G7I7</accession>
<feature type="signal peptide" evidence="2">
    <location>
        <begin position="1"/>
        <end position="22"/>
    </location>
</feature>
<sequence>MSKNKLLIAVTAGLFAATGALAQTSSGNSSNATDTPTASPMQDSTTAPSTHKAKKHHTSSHAPSTGKKTPDQTTGNGAGAAENGQSK</sequence>
<proteinExistence type="predicted"/>
<feature type="region of interest" description="Disordered" evidence="1">
    <location>
        <begin position="22"/>
        <end position="87"/>
    </location>
</feature>
<feature type="chain" id="PRO_5011119145" evidence="2">
    <location>
        <begin position="23"/>
        <end position="87"/>
    </location>
</feature>
<evidence type="ECO:0000256" key="2">
    <source>
        <dbReference type="SAM" id="SignalP"/>
    </source>
</evidence>
<keyword evidence="2" id="KW-0732">Signal</keyword>
<dbReference type="RefSeq" id="WP_160109980.1">
    <property type="nucleotide sequence ID" value="NZ_FCON02000010.1"/>
</dbReference>
<feature type="compositionally biased region" description="Polar residues" evidence="1">
    <location>
        <begin position="23"/>
        <end position="43"/>
    </location>
</feature>
<evidence type="ECO:0000313" key="3">
    <source>
        <dbReference type="EMBL" id="SAL27827.1"/>
    </source>
</evidence>
<evidence type="ECO:0000256" key="1">
    <source>
        <dbReference type="SAM" id="MobiDB-lite"/>
    </source>
</evidence>
<gene>
    <name evidence="3" type="ORF">AWB68_01328</name>
</gene>
<dbReference type="AlphaFoldDB" id="A0A158G7I7"/>
<dbReference type="Proteomes" id="UP000054770">
    <property type="component" value="Unassembled WGS sequence"/>
</dbReference>
<comment type="caution">
    <text evidence="3">The sequence shown here is derived from an EMBL/GenBank/DDBJ whole genome shotgun (WGS) entry which is preliminary data.</text>
</comment>
<name>A0A158G7I7_9BURK</name>
<reference evidence="3" key="1">
    <citation type="submission" date="2016-01" db="EMBL/GenBank/DDBJ databases">
        <authorList>
            <person name="Peeters C."/>
        </authorList>
    </citation>
    <scope>NUCLEOTIDE SEQUENCE [LARGE SCALE GENOMIC DNA]</scope>
    <source>
        <strain evidence="3">LMG 22940</strain>
    </source>
</reference>
<protein>
    <submittedName>
        <fullName evidence="3">Uncharacterized protein</fullName>
    </submittedName>
</protein>
<evidence type="ECO:0000313" key="4">
    <source>
        <dbReference type="Proteomes" id="UP000054770"/>
    </source>
</evidence>